<keyword evidence="1" id="KW-1133">Transmembrane helix</keyword>
<gene>
    <name evidence="2" type="ORF">Anas_09970</name>
</gene>
<keyword evidence="1" id="KW-0472">Membrane</keyword>
<keyword evidence="3" id="KW-1185">Reference proteome</keyword>
<keyword evidence="1" id="KW-0812">Transmembrane</keyword>
<organism evidence="2 3">
    <name type="scientific">Armadillidium nasatum</name>
    <dbReference type="NCBI Taxonomy" id="96803"/>
    <lineage>
        <taxon>Eukaryota</taxon>
        <taxon>Metazoa</taxon>
        <taxon>Ecdysozoa</taxon>
        <taxon>Arthropoda</taxon>
        <taxon>Crustacea</taxon>
        <taxon>Multicrustacea</taxon>
        <taxon>Malacostraca</taxon>
        <taxon>Eumalacostraca</taxon>
        <taxon>Peracarida</taxon>
        <taxon>Isopoda</taxon>
        <taxon>Oniscidea</taxon>
        <taxon>Crinocheta</taxon>
        <taxon>Armadillidiidae</taxon>
        <taxon>Armadillidium</taxon>
    </lineage>
</organism>
<proteinExistence type="predicted"/>
<dbReference type="AlphaFoldDB" id="A0A5N5TES7"/>
<dbReference type="EMBL" id="SEYY01002500">
    <property type="protein sequence ID" value="KAB7504737.1"/>
    <property type="molecule type" value="Genomic_DNA"/>
</dbReference>
<accession>A0A5N5TES7</accession>
<feature type="transmembrane region" description="Helical" evidence="1">
    <location>
        <begin position="129"/>
        <end position="150"/>
    </location>
</feature>
<evidence type="ECO:0000313" key="3">
    <source>
        <dbReference type="Proteomes" id="UP000326759"/>
    </source>
</evidence>
<dbReference type="OrthoDB" id="6389973at2759"/>
<protein>
    <submittedName>
        <fullName evidence="2">Uncharacterized protein</fullName>
    </submittedName>
</protein>
<feature type="transmembrane region" description="Helical" evidence="1">
    <location>
        <begin position="20"/>
        <end position="39"/>
    </location>
</feature>
<dbReference type="Proteomes" id="UP000326759">
    <property type="component" value="Unassembled WGS sequence"/>
</dbReference>
<evidence type="ECO:0000313" key="2">
    <source>
        <dbReference type="EMBL" id="KAB7504737.1"/>
    </source>
</evidence>
<sequence length="178" mass="20137">MMDIQTEYRLSRKLYLSAKFLQLDLTTCAIAVITYPIAIKADLLKHTNETELFDHDGEDSLGLKVNISRNNSYILNETNEQISLSISENSSNIIDTLNEYKGTIMHTVLHLTSDPMIDVFDNVYENVGLITPAIISLVTQVIVALSLGWLEFVKYRIRTQPSQQSHIEMVEISGEESN</sequence>
<comment type="caution">
    <text evidence="2">The sequence shown here is derived from an EMBL/GenBank/DDBJ whole genome shotgun (WGS) entry which is preliminary data.</text>
</comment>
<name>A0A5N5TES7_9CRUS</name>
<evidence type="ECO:0000256" key="1">
    <source>
        <dbReference type="SAM" id="Phobius"/>
    </source>
</evidence>
<reference evidence="2 3" key="1">
    <citation type="journal article" date="2019" name="PLoS Biol.">
        <title>Sex chromosomes control vertical transmission of feminizing Wolbachia symbionts in an isopod.</title>
        <authorList>
            <person name="Becking T."/>
            <person name="Chebbi M.A."/>
            <person name="Giraud I."/>
            <person name="Moumen B."/>
            <person name="Laverre T."/>
            <person name="Caubet Y."/>
            <person name="Peccoud J."/>
            <person name="Gilbert C."/>
            <person name="Cordaux R."/>
        </authorList>
    </citation>
    <scope>NUCLEOTIDE SEQUENCE [LARGE SCALE GENOMIC DNA]</scope>
    <source>
        <strain evidence="2">ANa2</strain>
        <tissue evidence="2">Whole body excluding digestive tract and cuticle</tissue>
    </source>
</reference>